<keyword evidence="15" id="KW-0539">Nucleus</keyword>
<dbReference type="GO" id="GO:0016787">
    <property type="term" value="F:hydrolase activity"/>
    <property type="evidence" value="ECO:0007669"/>
    <property type="project" value="UniProtKB-KW"/>
</dbReference>
<dbReference type="PROSITE" id="PS51192">
    <property type="entry name" value="HELICASE_ATP_BIND_1"/>
    <property type="match status" value="1"/>
</dbReference>
<keyword evidence="7" id="KW-0347">Helicase</keyword>
<dbReference type="FunFam" id="3.40.50.10810:FF:000071">
    <property type="entry name" value="SNF2 domain-containing protein / helicase domain-containing protein / zinc finger protein-like protein"/>
    <property type="match status" value="1"/>
</dbReference>
<feature type="region of interest" description="Disordered" evidence="17">
    <location>
        <begin position="197"/>
        <end position="251"/>
    </location>
</feature>
<evidence type="ECO:0000256" key="17">
    <source>
        <dbReference type="SAM" id="MobiDB-lite"/>
    </source>
</evidence>
<name>A0A1R3GW38_9ROSI</name>
<dbReference type="GO" id="GO:0005634">
    <property type="term" value="C:nucleus"/>
    <property type="evidence" value="ECO:0007669"/>
    <property type="project" value="UniProtKB-SubCell"/>
</dbReference>
<dbReference type="PROSITE" id="PS00518">
    <property type="entry name" value="ZF_RING_1"/>
    <property type="match status" value="1"/>
</dbReference>
<evidence type="ECO:0000256" key="2">
    <source>
        <dbReference type="ARBA" id="ARBA00008438"/>
    </source>
</evidence>
<feature type="domain" description="Helicase C-terminal" evidence="20">
    <location>
        <begin position="930"/>
        <end position="1078"/>
    </location>
</feature>
<evidence type="ECO:0000256" key="7">
    <source>
        <dbReference type="ARBA" id="ARBA00022806"/>
    </source>
</evidence>
<keyword evidence="5 16" id="KW-0863">Zinc-finger</keyword>
<keyword evidence="14" id="KW-0804">Transcription</keyword>
<evidence type="ECO:0000259" key="19">
    <source>
        <dbReference type="PROSITE" id="PS51192"/>
    </source>
</evidence>
<accession>A0A1R3GW38</accession>
<keyword evidence="9" id="KW-0067">ATP-binding</keyword>
<evidence type="ECO:0000256" key="10">
    <source>
        <dbReference type="ARBA" id="ARBA00022853"/>
    </source>
</evidence>
<dbReference type="InterPro" id="IPR050628">
    <property type="entry name" value="SNF2_RAD54_helicase_TF"/>
</dbReference>
<dbReference type="GO" id="GO:0003677">
    <property type="term" value="F:DNA binding"/>
    <property type="evidence" value="ECO:0007669"/>
    <property type="project" value="UniProtKB-KW"/>
</dbReference>
<dbReference type="GO" id="GO:0006281">
    <property type="term" value="P:DNA repair"/>
    <property type="evidence" value="ECO:0007669"/>
    <property type="project" value="TreeGrafter"/>
</dbReference>
<keyword evidence="11" id="KW-0805">Transcription regulation</keyword>
<comment type="subcellular location">
    <subcellularLocation>
        <location evidence="1">Nucleus</location>
    </subcellularLocation>
</comment>
<dbReference type="GO" id="GO:0008270">
    <property type="term" value="F:zinc ion binding"/>
    <property type="evidence" value="ECO:0007669"/>
    <property type="project" value="UniProtKB-KW"/>
</dbReference>
<dbReference type="FunFam" id="3.40.50.10810:FF:000068">
    <property type="entry name" value="SNF2 domain-containing protein / helicase domain-containing protein / zinc finger protein-like protein"/>
    <property type="match status" value="1"/>
</dbReference>
<evidence type="ECO:0000313" key="21">
    <source>
        <dbReference type="EMBL" id="OMO62303.1"/>
    </source>
</evidence>
<evidence type="ECO:0000259" key="18">
    <source>
        <dbReference type="PROSITE" id="PS50089"/>
    </source>
</evidence>
<keyword evidence="8" id="KW-0862">Zinc</keyword>
<evidence type="ECO:0000256" key="5">
    <source>
        <dbReference type="ARBA" id="ARBA00022771"/>
    </source>
</evidence>
<dbReference type="STRING" id="93759.A0A1R3GW38"/>
<keyword evidence="10" id="KW-0156">Chromatin regulator</keyword>
<feature type="compositionally biased region" description="Polar residues" evidence="17">
    <location>
        <begin position="164"/>
        <end position="185"/>
    </location>
</feature>
<dbReference type="Pfam" id="PF13923">
    <property type="entry name" value="zf-C3HC4_2"/>
    <property type="match status" value="1"/>
</dbReference>
<comment type="caution">
    <text evidence="21">The sequence shown here is derived from an EMBL/GenBank/DDBJ whole genome shotgun (WGS) entry which is preliminary data.</text>
</comment>
<dbReference type="Pfam" id="PF00271">
    <property type="entry name" value="Helicase_C"/>
    <property type="match status" value="1"/>
</dbReference>
<feature type="compositionally biased region" description="Basic and acidic residues" evidence="17">
    <location>
        <begin position="414"/>
        <end position="427"/>
    </location>
</feature>
<dbReference type="SMART" id="SM00487">
    <property type="entry name" value="DEXDc"/>
    <property type="match status" value="1"/>
</dbReference>
<dbReference type="InterPro" id="IPR027417">
    <property type="entry name" value="P-loop_NTPase"/>
</dbReference>
<dbReference type="Gene3D" id="3.30.40.10">
    <property type="entry name" value="Zinc/RING finger domain, C3HC4 (zinc finger)"/>
    <property type="match status" value="1"/>
</dbReference>
<dbReference type="PROSITE" id="PS51194">
    <property type="entry name" value="HELICASE_CTER"/>
    <property type="match status" value="1"/>
</dbReference>
<dbReference type="InterPro" id="IPR001650">
    <property type="entry name" value="Helicase_C-like"/>
</dbReference>
<dbReference type="InterPro" id="IPR038718">
    <property type="entry name" value="SNF2-like_sf"/>
</dbReference>
<dbReference type="GO" id="GO:0080188">
    <property type="term" value="P:gene silencing by siRNA-directed DNA methylation"/>
    <property type="evidence" value="ECO:0007669"/>
    <property type="project" value="UniProtKB-ARBA"/>
</dbReference>
<keyword evidence="6" id="KW-0378">Hydrolase</keyword>
<sequence>MSDHVDHLRDSARRSYSFLNGWICSLISRCQILQVGFRFRNLVFTSVEKQKSNFSAPMAAITPIDISSSDSDSDWDIEDRDANTSSLRILPQWADTNGTNSRITGNARQSQIIPSPNQVRFSNVNSSNGNNHSQTKVLTHKRQDDPRALTQFIALDDDPEDFTRNGNISHPRTVNSRISNGSGSDFEKLTSQQALKRTLPQSFRVSGPTSKSENLVENVSSSQFRDVHGSSHHFAGPSFTNSQGYMRDHYSRGSNDEAMMYGNTGSRILPPSLMHGKSVIHTQFAGLDDPVYRAGVTEERVPVTDERMIYQAALEDLNQPKVEATLPDGLLSVPLLRHQKIALHWMLHRESRSGYCLGGILADDQGLGKTISAIALIQMQKFIESKSKSEDLADHKTVALDLDDDDDNGNGGSDKVKQSGESDDTKPIPEVSTSTRQFSRKRPAAGTLVVCPASVLRQWARELDDKVAEESKLSVLIYHGGNRTKDPSELAKYDVVLTTYSIVTNEVPKQPIVDDDENDDKNGERYGLSSEFLAHKKRKKTADVGKKGKKGKKGIDGSAIDSSAGALARVSWFRVILDEAQTIKNHRTQVARACCSLRAKRRWCLSGTPIQNTIDDLYSYFRFLRHEPYCVYKAFYNGIKVAISRDYEKGYKKLQAVLKTVMLRRTKATLIDGEPIIRLPPKTIGMQKVDFSAEERAFYTQLESDSRSQFKAYAAAGTVNQNYANILLMLLRLRQACDHPLLVKGFDSKSIRKSDDPVGQDSIEMAKTLPRDMLINLLNSLENSLAICRVCSDPAENPVITMCGHVFCYQCVSEFLTGDENMCPVTGCKEQLGTDIVFSKATLRSCITDGVNASPMHPQSFEKSVQDEYSSSKIKTVVEILQSKCLSKNSSQELQSSIGCNGASSSSVQTFTETGSDISVVKRTTVYSHSVADGPIKAIVFSQWTSMLDLVERSLNSNKINYRRLDGTMSLAARDKAVKDFNTDPEVTVMLMSLKAGNLGLNMVAACHVILLDLWWNPTTEDQAIDRAHRIGQTRPVTVTRLTIKDTVEDRILSLQNDGDEKKFRSGKSTSVPANAVTIVLYI</sequence>
<dbReference type="GO" id="GO:0004386">
    <property type="term" value="F:helicase activity"/>
    <property type="evidence" value="ECO:0007669"/>
    <property type="project" value="UniProtKB-KW"/>
</dbReference>
<evidence type="ECO:0000256" key="14">
    <source>
        <dbReference type="ARBA" id="ARBA00023163"/>
    </source>
</evidence>
<dbReference type="AlphaFoldDB" id="A0A1R3GW38"/>
<dbReference type="PROSITE" id="PS50089">
    <property type="entry name" value="ZF_RING_2"/>
    <property type="match status" value="1"/>
</dbReference>
<feature type="compositionally biased region" description="Polar residues" evidence="17">
    <location>
        <begin position="197"/>
        <end position="224"/>
    </location>
</feature>
<dbReference type="Pfam" id="PF00176">
    <property type="entry name" value="SNF2-rel_dom"/>
    <property type="match status" value="1"/>
</dbReference>
<evidence type="ECO:0000256" key="11">
    <source>
        <dbReference type="ARBA" id="ARBA00023015"/>
    </source>
</evidence>
<dbReference type="InterPro" id="IPR000330">
    <property type="entry name" value="SNF2_N"/>
</dbReference>
<feature type="domain" description="Helicase ATP-binding" evidence="19">
    <location>
        <begin position="350"/>
        <end position="627"/>
    </location>
</feature>
<dbReference type="Gene3D" id="3.40.50.300">
    <property type="entry name" value="P-loop containing nucleotide triphosphate hydrolases"/>
    <property type="match status" value="1"/>
</dbReference>
<dbReference type="InterPro" id="IPR001841">
    <property type="entry name" value="Znf_RING"/>
</dbReference>
<keyword evidence="22" id="KW-1185">Reference proteome</keyword>
<dbReference type="GO" id="GO:0008094">
    <property type="term" value="F:ATP-dependent activity, acting on DNA"/>
    <property type="evidence" value="ECO:0007669"/>
    <property type="project" value="TreeGrafter"/>
</dbReference>
<dbReference type="InterPro" id="IPR049730">
    <property type="entry name" value="SNF2/RAD54-like_C"/>
</dbReference>
<evidence type="ECO:0000256" key="12">
    <source>
        <dbReference type="ARBA" id="ARBA00023125"/>
    </source>
</evidence>
<evidence type="ECO:0000313" key="22">
    <source>
        <dbReference type="Proteomes" id="UP000187203"/>
    </source>
</evidence>
<dbReference type="SUPFAM" id="SSF52540">
    <property type="entry name" value="P-loop containing nucleoside triphosphate hydrolases"/>
    <property type="match status" value="2"/>
</dbReference>
<dbReference type="Proteomes" id="UP000187203">
    <property type="component" value="Unassembled WGS sequence"/>
</dbReference>
<dbReference type="InterPro" id="IPR017907">
    <property type="entry name" value="Znf_RING_CS"/>
</dbReference>
<evidence type="ECO:0000256" key="9">
    <source>
        <dbReference type="ARBA" id="ARBA00022840"/>
    </source>
</evidence>
<evidence type="ECO:0000256" key="13">
    <source>
        <dbReference type="ARBA" id="ARBA00023158"/>
    </source>
</evidence>
<dbReference type="EMBL" id="AWUE01021415">
    <property type="protein sequence ID" value="OMO62303.1"/>
    <property type="molecule type" value="Genomic_DNA"/>
</dbReference>
<keyword evidence="3" id="KW-0479">Metal-binding</keyword>
<feature type="region of interest" description="Disordered" evidence="17">
    <location>
        <begin position="160"/>
        <end position="185"/>
    </location>
</feature>
<evidence type="ECO:0000256" key="4">
    <source>
        <dbReference type="ARBA" id="ARBA00022741"/>
    </source>
</evidence>
<dbReference type="Gene3D" id="3.40.50.10810">
    <property type="entry name" value="Tandem AAA-ATPase domain"/>
    <property type="match status" value="3"/>
</dbReference>
<reference evidence="22" key="1">
    <citation type="submission" date="2013-09" db="EMBL/GenBank/DDBJ databases">
        <title>Corchorus olitorius genome sequencing.</title>
        <authorList>
            <person name="Alam M."/>
            <person name="Haque M.S."/>
            <person name="Islam M.S."/>
            <person name="Emdad E.M."/>
            <person name="Islam M.M."/>
            <person name="Ahmed B."/>
            <person name="Halim A."/>
            <person name="Hossen Q.M.M."/>
            <person name="Hossain M.Z."/>
            <person name="Ahmed R."/>
            <person name="Khan M.M."/>
            <person name="Islam R."/>
            <person name="Rashid M.M."/>
            <person name="Khan S.A."/>
            <person name="Rahman M.S."/>
            <person name="Alam M."/>
            <person name="Yahiya A.S."/>
            <person name="Khan M.S."/>
            <person name="Azam M.S."/>
            <person name="Haque T."/>
            <person name="Lashkar M.Z.H."/>
            <person name="Akhand A.I."/>
            <person name="Morshed G."/>
            <person name="Roy S."/>
            <person name="Uddin K.S."/>
            <person name="Rabeya T."/>
            <person name="Hossain A.S."/>
            <person name="Chowdhury A."/>
            <person name="Snigdha A.R."/>
            <person name="Mortoza M.S."/>
            <person name="Matin S.A."/>
            <person name="Hoque S.M.E."/>
            <person name="Islam M.K."/>
            <person name="Roy D.K."/>
            <person name="Haider R."/>
            <person name="Moosa M.M."/>
            <person name="Elias S.M."/>
            <person name="Hasan A.M."/>
            <person name="Jahan S."/>
            <person name="Shafiuddin M."/>
            <person name="Mahmood N."/>
            <person name="Shommy N.S."/>
        </authorList>
    </citation>
    <scope>NUCLEOTIDE SEQUENCE [LARGE SCALE GENOMIC DNA]</scope>
    <source>
        <strain evidence="22">cv. O-4</strain>
    </source>
</reference>
<evidence type="ECO:0000256" key="1">
    <source>
        <dbReference type="ARBA" id="ARBA00004123"/>
    </source>
</evidence>
<keyword evidence="4" id="KW-0547">Nucleotide-binding</keyword>
<evidence type="ECO:0000256" key="8">
    <source>
        <dbReference type="ARBA" id="ARBA00022833"/>
    </source>
</evidence>
<dbReference type="InterPro" id="IPR013083">
    <property type="entry name" value="Znf_RING/FYVE/PHD"/>
</dbReference>
<dbReference type="OrthoDB" id="448448at2759"/>
<keyword evidence="13" id="KW-0943">RNA-mediated gene silencing</keyword>
<protein>
    <submittedName>
        <fullName evidence="21">SNF2-related protein</fullName>
    </submittedName>
</protein>
<dbReference type="PANTHER" id="PTHR45626">
    <property type="entry name" value="TRANSCRIPTION TERMINATION FACTOR 2-RELATED"/>
    <property type="match status" value="1"/>
</dbReference>
<evidence type="ECO:0000256" key="6">
    <source>
        <dbReference type="ARBA" id="ARBA00022801"/>
    </source>
</evidence>
<dbReference type="PANTHER" id="PTHR45626:SF24">
    <property type="entry name" value="HELICASE-LIKE TRANSCRIPTION FACTOR CHR28-RELATED"/>
    <property type="match status" value="1"/>
</dbReference>
<feature type="region of interest" description="Disordered" evidence="17">
    <location>
        <begin position="399"/>
        <end position="439"/>
    </location>
</feature>
<dbReference type="CDD" id="cd18008">
    <property type="entry name" value="DEXDc_SHPRH-like"/>
    <property type="match status" value="1"/>
</dbReference>
<dbReference type="SMART" id="SM00184">
    <property type="entry name" value="RING"/>
    <property type="match status" value="1"/>
</dbReference>
<organism evidence="21 22">
    <name type="scientific">Corchorus olitorius</name>
    <dbReference type="NCBI Taxonomy" id="93759"/>
    <lineage>
        <taxon>Eukaryota</taxon>
        <taxon>Viridiplantae</taxon>
        <taxon>Streptophyta</taxon>
        <taxon>Embryophyta</taxon>
        <taxon>Tracheophyta</taxon>
        <taxon>Spermatophyta</taxon>
        <taxon>Magnoliopsida</taxon>
        <taxon>eudicotyledons</taxon>
        <taxon>Gunneridae</taxon>
        <taxon>Pentapetalae</taxon>
        <taxon>rosids</taxon>
        <taxon>malvids</taxon>
        <taxon>Malvales</taxon>
        <taxon>Malvaceae</taxon>
        <taxon>Grewioideae</taxon>
        <taxon>Apeibeae</taxon>
        <taxon>Corchorus</taxon>
    </lineage>
</organism>
<proteinExistence type="inferred from homology"/>
<gene>
    <name evidence="21" type="ORF">COLO4_33128</name>
</gene>
<dbReference type="CDD" id="cd18793">
    <property type="entry name" value="SF2_C_SNF"/>
    <property type="match status" value="1"/>
</dbReference>
<evidence type="ECO:0000256" key="15">
    <source>
        <dbReference type="ARBA" id="ARBA00023242"/>
    </source>
</evidence>
<dbReference type="InterPro" id="IPR014001">
    <property type="entry name" value="Helicase_ATP-bd"/>
</dbReference>
<evidence type="ECO:0000256" key="16">
    <source>
        <dbReference type="PROSITE-ProRule" id="PRU00175"/>
    </source>
</evidence>
<dbReference type="GO" id="GO:0005524">
    <property type="term" value="F:ATP binding"/>
    <property type="evidence" value="ECO:0007669"/>
    <property type="project" value="UniProtKB-KW"/>
</dbReference>
<dbReference type="SMART" id="SM00490">
    <property type="entry name" value="HELICc"/>
    <property type="match status" value="1"/>
</dbReference>
<keyword evidence="12" id="KW-0238">DNA-binding</keyword>
<evidence type="ECO:0000259" key="20">
    <source>
        <dbReference type="PROSITE" id="PS51194"/>
    </source>
</evidence>
<evidence type="ECO:0000256" key="3">
    <source>
        <dbReference type="ARBA" id="ARBA00022723"/>
    </source>
</evidence>
<feature type="domain" description="RING-type" evidence="18">
    <location>
        <begin position="788"/>
        <end position="825"/>
    </location>
</feature>
<dbReference type="SUPFAM" id="SSF57850">
    <property type="entry name" value="RING/U-box"/>
    <property type="match status" value="1"/>
</dbReference>
<comment type="similarity">
    <text evidence="2">Belongs to the SNF2/RAD54 helicase family. RAD16 subfamily.</text>
</comment>